<evidence type="ECO:0008006" key="3">
    <source>
        <dbReference type="Google" id="ProtNLM"/>
    </source>
</evidence>
<evidence type="ECO:0000313" key="2">
    <source>
        <dbReference type="Proteomes" id="UP001216579"/>
    </source>
</evidence>
<gene>
    <name evidence="1" type="ORF">P3G67_29915</name>
</gene>
<name>A0ABT5ZU48_9ACTN</name>
<dbReference type="Proteomes" id="UP001216579">
    <property type="component" value="Unassembled WGS sequence"/>
</dbReference>
<dbReference type="Gene3D" id="2.40.10.10">
    <property type="entry name" value="Trypsin-like serine proteases"/>
    <property type="match status" value="2"/>
</dbReference>
<accession>A0ABT5ZU48</accession>
<protein>
    <recommendedName>
        <fullName evidence="3">Serine protease</fullName>
    </recommendedName>
</protein>
<sequence>MPYDAALPAVLLFLVLASRVISPQYMIWLAGLASVCLTVEQIRSPAGGRPDPAGHRSHHTRPPALLSDVVTDTDRGVAIIVLRNVLLAGAARLSCVRLWRGSVVRYGAGRSLCSDNAAGHCVGSNGMFVPMYDHTKSAADQPYGVWPVKEWFRDSQYASDRSPRSDLDFAFASLKDNNGRYIQDVVGANSLAHTPGCNNKVTVIGYPMVKYDSQDRAFRCPDVQTTALPSYNQMQIDCAGMWGGVSGGPWFSSIDPSGDTGEIIGNVGGFLQGGPDVPVSDPRYNRITYSPLHRIGSEEPHTVRRGQFRK</sequence>
<reference evidence="1 2" key="1">
    <citation type="submission" date="2023-03" db="EMBL/GenBank/DDBJ databases">
        <title>Draft genome sequence of Streptomyces sp. RB6PN23 isolated from peat swamp forest in Thailand.</title>
        <authorList>
            <person name="Klaysubun C."/>
            <person name="Duangmal K."/>
        </authorList>
    </citation>
    <scope>NUCLEOTIDE SEQUENCE [LARGE SCALE GENOMIC DNA]</scope>
    <source>
        <strain evidence="1 2">RB6PN23</strain>
    </source>
</reference>
<dbReference type="InterPro" id="IPR009003">
    <property type="entry name" value="Peptidase_S1_PA"/>
</dbReference>
<comment type="caution">
    <text evidence="1">The sequence shown here is derived from an EMBL/GenBank/DDBJ whole genome shotgun (WGS) entry which is preliminary data.</text>
</comment>
<dbReference type="SUPFAM" id="SSF50494">
    <property type="entry name" value="Trypsin-like serine proteases"/>
    <property type="match status" value="1"/>
</dbReference>
<keyword evidence="2" id="KW-1185">Reference proteome</keyword>
<organism evidence="1 2">
    <name type="scientific">Streptomyces silvisoli</name>
    <dbReference type="NCBI Taxonomy" id="3034235"/>
    <lineage>
        <taxon>Bacteria</taxon>
        <taxon>Bacillati</taxon>
        <taxon>Actinomycetota</taxon>
        <taxon>Actinomycetes</taxon>
        <taxon>Kitasatosporales</taxon>
        <taxon>Streptomycetaceae</taxon>
        <taxon>Streptomyces</taxon>
    </lineage>
</organism>
<dbReference type="InterPro" id="IPR043504">
    <property type="entry name" value="Peptidase_S1_PA_chymotrypsin"/>
</dbReference>
<dbReference type="EMBL" id="JARJBC010000025">
    <property type="protein sequence ID" value="MDF3293353.1"/>
    <property type="molecule type" value="Genomic_DNA"/>
</dbReference>
<evidence type="ECO:0000313" key="1">
    <source>
        <dbReference type="EMBL" id="MDF3293353.1"/>
    </source>
</evidence>
<proteinExistence type="predicted"/>
<dbReference type="RefSeq" id="WP_276096280.1">
    <property type="nucleotide sequence ID" value="NZ_JARJBC010000025.1"/>
</dbReference>